<dbReference type="RefSeq" id="WP_378052912.1">
    <property type="nucleotide sequence ID" value="NZ_JBHMDN010000069.1"/>
</dbReference>
<reference evidence="4" key="1">
    <citation type="journal article" date="2019" name="Int. J. Syst. Evol. Microbiol.">
        <title>The Global Catalogue of Microorganisms (GCM) 10K type strain sequencing project: providing services to taxonomists for standard genome sequencing and annotation.</title>
        <authorList>
            <consortium name="The Broad Institute Genomics Platform"/>
            <consortium name="The Broad Institute Genome Sequencing Center for Infectious Disease"/>
            <person name="Wu L."/>
            <person name="Ma J."/>
        </authorList>
    </citation>
    <scope>NUCLEOTIDE SEQUENCE [LARGE SCALE GENOMIC DNA]</scope>
    <source>
        <strain evidence="4">KCTC 12907</strain>
    </source>
</reference>
<keyword evidence="4" id="KW-1185">Reference proteome</keyword>
<dbReference type="Gene3D" id="3.40.1620.10">
    <property type="entry name" value="YefM-like domain"/>
    <property type="match status" value="1"/>
</dbReference>
<evidence type="ECO:0000256" key="1">
    <source>
        <dbReference type="ARBA" id="ARBA00009981"/>
    </source>
</evidence>
<protein>
    <recommendedName>
        <fullName evidence="2">Antitoxin</fullName>
    </recommendedName>
</protein>
<organism evidence="3 4">
    <name type="scientific">Cohnella cellulosilytica</name>
    <dbReference type="NCBI Taxonomy" id="986710"/>
    <lineage>
        <taxon>Bacteria</taxon>
        <taxon>Bacillati</taxon>
        <taxon>Bacillota</taxon>
        <taxon>Bacilli</taxon>
        <taxon>Bacillales</taxon>
        <taxon>Paenibacillaceae</taxon>
        <taxon>Cohnella</taxon>
    </lineage>
</organism>
<comment type="function">
    <text evidence="2">Antitoxin component of a type II toxin-antitoxin (TA) system.</text>
</comment>
<accession>A0ABW2FHZ6</accession>
<dbReference type="Pfam" id="PF02604">
    <property type="entry name" value="PhdYeFM_antitox"/>
    <property type="match status" value="1"/>
</dbReference>
<evidence type="ECO:0000313" key="3">
    <source>
        <dbReference type="EMBL" id="MFC7150520.1"/>
    </source>
</evidence>
<dbReference type="NCBIfam" id="TIGR01552">
    <property type="entry name" value="phd_fam"/>
    <property type="match status" value="1"/>
</dbReference>
<evidence type="ECO:0000313" key="4">
    <source>
        <dbReference type="Proteomes" id="UP001596378"/>
    </source>
</evidence>
<evidence type="ECO:0000256" key="2">
    <source>
        <dbReference type="RuleBase" id="RU362080"/>
    </source>
</evidence>
<gene>
    <name evidence="3" type="ORF">ACFQMJ_18465</name>
</gene>
<sequence length="56" mass="6366">MQWKLQDAKNRLGSVVKKATDEGPQTISVRGIPVAVVLSMEEYHQLTKPKARQFRT</sequence>
<proteinExistence type="inferred from homology"/>
<dbReference type="Proteomes" id="UP001596378">
    <property type="component" value="Unassembled WGS sequence"/>
</dbReference>
<name>A0ABW2FHZ6_9BACL</name>
<dbReference type="InterPro" id="IPR036165">
    <property type="entry name" value="YefM-like_sf"/>
</dbReference>
<dbReference type="SUPFAM" id="SSF143120">
    <property type="entry name" value="YefM-like"/>
    <property type="match status" value="1"/>
</dbReference>
<comment type="caution">
    <text evidence="3">The sequence shown here is derived from an EMBL/GenBank/DDBJ whole genome shotgun (WGS) entry which is preliminary data.</text>
</comment>
<dbReference type="InterPro" id="IPR006442">
    <property type="entry name" value="Antitoxin_Phd/YefM"/>
</dbReference>
<dbReference type="EMBL" id="JBHTAI010000011">
    <property type="protein sequence ID" value="MFC7150520.1"/>
    <property type="molecule type" value="Genomic_DNA"/>
</dbReference>
<comment type="similarity">
    <text evidence="1 2">Belongs to the phD/YefM antitoxin family.</text>
</comment>